<evidence type="ECO:0000259" key="7">
    <source>
        <dbReference type="PROSITE" id="PS51705"/>
    </source>
</evidence>
<feature type="region of interest" description="Disordered" evidence="6">
    <location>
        <begin position="1"/>
        <end position="29"/>
    </location>
</feature>
<evidence type="ECO:0000313" key="9">
    <source>
        <dbReference type="Proteomes" id="UP001156921"/>
    </source>
</evidence>
<dbReference type="EMBL" id="BSOY01000003">
    <property type="protein sequence ID" value="GLS00309.1"/>
    <property type="molecule type" value="Genomic_DNA"/>
</dbReference>
<evidence type="ECO:0000256" key="6">
    <source>
        <dbReference type="SAM" id="MobiDB-lite"/>
    </source>
</evidence>
<dbReference type="Gene3D" id="3.40.50.300">
    <property type="entry name" value="P-loop containing nucleotide triphosphate hydrolases"/>
    <property type="match status" value="1"/>
</dbReference>
<feature type="compositionally biased region" description="Polar residues" evidence="6">
    <location>
        <begin position="1"/>
        <end position="16"/>
    </location>
</feature>
<keyword evidence="9" id="KW-1185">Reference proteome</keyword>
<keyword evidence="4 5" id="KW-0342">GTP-binding</keyword>
<evidence type="ECO:0000256" key="5">
    <source>
        <dbReference type="HAMAP-Rule" id="MF_00900"/>
    </source>
</evidence>
<evidence type="ECO:0000256" key="1">
    <source>
        <dbReference type="ARBA" id="ARBA00022723"/>
    </source>
</evidence>
<dbReference type="InterPro" id="IPR045498">
    <property type="entry name" value="HflX_C"/>
</dbReference>
<evidence type="ECO:0000256" key="3">
    <source>
        <dbReference type="ARBA" id="ARBA00022842"/>
    </source>
</evidence>
<dbReference type="InterPro" id="IPR006073">
    <property type="entry name" value="GTP-bd"/>
</dbReference>
<reference evidence="9" key="1">
    <citation type="journal article" date="2019" name="Int. J. Syst. Evol. Microbiol.">
        <title>The Global Catalogue of Microorganisms (GCM) 10K type strain sequencing project: providing services to taxonomists for standard genome sequencing and annotation.</title>
        <authorList>
            <consortium name="The Broad Institute Genomics Platform"/>
            <consortium name="The Broad Institute Genome Sequencing Center for Infectious Disease"/>
            <person name="Wu L."/>
            <person name="Ma J."/>
        </authorList>
    </citation>
    <scope>NUCLEOTIDE SEQUENCE [LARGE SCALE GENOMIC DNA]</scope>
    <source>
        <strain evidence="9">NBRC 110107</strain>
    </source>
</reference>
<evidence type="ECO:0000256" key="2">
    <source>
        <dbReference type="ARBA" id="ARBA00022741"/>
    </source>
</evidence>
<dbReference type="Pfam" id="PF13167">
    <property type="entry name" value="GTP-bdg_N"/>
    <property type="match status" value="1"/>
</dbReference>
<feature type="domain" description="Hflx-type G" evidence="7">
    <location>
        <begin position="243"/>
        <end position="417"/>
    </location>
</feature>
<name>A0ABQ6BKP8_9CAUL</name>
<dbReference type="InterPro" id="IPR025121">
    <property type="entry name" value="GTPase_HflX_N"/>
</dbReference>
<dbReference type="CDD" id="cd01878">
    <property type="entry name" value="HflX"/>
    <property type="match status" value="1"/>
</dbReference>
<comment type="function">
    <text evidence="5">GTPase that associates with the 50S ribosomal subunit and may have a role during protein synthesis or ribosome biogenesis.</text>
</comment>
<gene>
    <name evidence="5 8" type="primary">hflX</name>
    <name evidence="8" type="ORF">GCM10007859_03130</name>
</gene>
<dbReference type="PANTHER" id="PTHR10229">
    <property type="entry name" value="GTP-BINDING PROTEIN HFLX"/>
    <property type="match status" value="1"/>
</dbReference>
<dbReference type="HAMAP" id="MF_00900">
    <property type="entry name" value="GTPase_HflX"/>
    <property type="match status" value="1"/>
</dbReference>
<comment type="similarity">
    <text evidence="5">Belongs to the TRAFAC class OBG-HflX-like GTPase superfamily. HflX GTPase family.</text>
</comment>
<dbReference type="InterPro" id="IPR032305">
    <property type="entry name" value="GTP-bd_M"/>
</dbReference>
<organism evidence="8 9">
    <name type="scientific">Brevundimonas denitrificans</name>
    <dbReference type="NCBI Taxonomy" id="1443434"/>
    <lineage>
        <taxon>Bacteria</taxon>
        <taxon>Pseudomonadati</taxon>
        <taxon>Pseudomonadota</taxon>
        <taxon>Alphaproteobacteria</taxon>
        <taxon>Caulobacterales</taxon>
        <taxon>Caulobacteraceae</taxon>
        <taxon>Brevundimonas</taxon>
    </lineage>
</organism>
<dbReference type="PROSITE" id="PS51705">
    <property type="entry name" value="G_HFLX"/>
    <property type="match status" value="1"/>
</dbReference>
<dbReference type="InterPro" id="IPR027417">
    <property type="entry name" value="P-loop_NTPase"/>
</dbReference>
<dbReference type="InterPro" id="IPR016496">
    <property type="entry name" value="GTPase_HflX"/>
</dbReference>
<keyword evidence="5" id="KW-0963">Cytoplasm</keyword>
<comment type="caution">
    <text evidence="8">The sequence shown here is derived from an EMBL/GenBank/DDBJ whole genome shotgun (WGS) entry which is preliminary data.</text>
</comment>
<sequence length="473" mass="52162">MAQRPSTSYLSISTPTSDPPGKPGDDGAKKVRHLTAKHIDHAVPLIRAVVIHPERSDSGAGESSRQSVERLEEAVGLARALDLDVRGEEIVRIRKVTPATLFGSGKVEELAALVRAAEAEAVVIDDALSPVQQRNLEKAWDCKVIDRTGLILEIFGRRARTKEGRLQVELARLDYEKSRLVRTWTHLERQRGGTGSTGGPGETQIELDRRLIADRIVKLKVELDEVRRTRGLHRKQRQKVPFPTIALVGYTNAGKSTLFNRLTGSDVVAKDLLFATLDTTQRTIRLPQGRPAIVADTVGFISDLPHELVESFRATLEEVGEADLILHVRDIASPDSEAQAKDVEAVLKQIETPEGKTRRVLEVWNKIDLLDEDVREAVLGQAERLSRDGKAVAVSAWTGEGIEPLRETIARLIDDDPETELVLSPSQGEALAWLYENGRVTGRETDDAGRTHVTVRLHPAALGRFERQFSAAG</sequence>
<comment type="subcellular location">
    <subcellularLocation>
        <location evidence="5">Cytoplasm</location>
    </subcellularLocation>
    <text evidence="5">May associate with membranes.</text>
</comment>
<dbReference type="Proteomes" id="UP001156921">
    <property type="component" value="Unassembled WGS sequence"/>
</dbReference>
<dbReference type="NCBIfam" id="TIGR03156">
    <property type="entry name" value="GTP_HflX"/>
    <property type="match status" value="1"/>
</dbReference>
<dbReference type="PIRSF" id="PIRSF006809">
    <property type="entry name" value="GTP-binding_hflX_prd"/>
    <property type="match status" value="1"/>
</dbReference>
<dbReference type="PANTHER" id="PTHR10229:SF0">
    <property type="entry name" value="GTP-BINDING PROTEIN 6-RELATED"/>
    <property type="match status" value="1"/>
</dbReference>
<dbReference type="SUPFAM" id="SSF52540">
    <property type="entry name" value="P-loop containing nucleoside triphosphate hydrolases"/>
    <property type="match status" value="1"/>
</dbReference>
<dbReference type="Pfam" id="PF01926">
    <property type="entry name" value="MMR_HSR1"/>
    <property type="match status" value="1"/>
</dbReference>
<proteinExistence type="inferred from homology"/>
<protein>
    <recommendedName>
        <fullName evidence="5">GTPase HflX</fullName>
    </recommendedName>
    <alternativeName>
        <fullName evidence="5">GTP-binding protein HflX</fullName>
    </alternativeName>
</protein>
<keyword evidence="2 5" id="KW-0547">Nucleotide-binding</keyword>
<dbReference type="Pfam" id="PF16360">
    <property type="entry name" value="GTP-bdg_M"/>
    <property type="match status" value="1"/>
</dbReference>
<keyword evidence="3" id="KW-0460">Magnesium</keyword>
<dbReference type="InterPro" id="IPR042108">
    <property type="entry name" value="GTPase_HflX_N_sf"/>
</dbReference>
<dbReference type="InterPro" id="IPR030394">
    <property type="entry name" value="G_HFLX_dom"/>
</dbReference>
<dbReference type="Gene3D" id="6.10.250.2860">
    <property type="match status" value="1"/>
</dbReference>
<accession>A0ABQ6BKP8</accession>
<evidence type="ECO:0000256" key="4">
    <source>
        <dbReference type="ARBA" id="ARBA00023134"/>
    </source>
</evidence>
<comment type="subunit">
    <text evidence="5">Monomer. Associates with the 50S ribosomal subunit.</text>
</comment>
<dbReference type="Pfam" id="PF19275">
    <property type="entry name" value="HflX_C"/>
    <property type="match status" value="1"/>
</dbReference>
<evidence type="ECO:0000313" key="8">
    <source>
        <dbReference type="EMBL" id="GLS00309.1"/>
    </source>
</evidence>
<dbReference type="PRINTS" id="PR00326">
    <property type="entry name" value="GTP1OBG"/>
</dbReference>
<dbReference type="Gene3D" id="3.40.50.11060">
    <property type="entry name" value="GTPase HflX, N-terminal domain"/>
    <property type="match status" value="1"/>
</dbReference>
<keyword evidence="1" id="KW-0479">Metal-binding</keyword>